<gene>
    <name evidence="10" type="ORF">LTRI10_LOCUS28599</name>
</gene>
<dbReference type="SUPFAM" id="SSF51366">
    <property type="entry name" value="Ribulose-phoshate binding barrel"/>
    <property type="match status" value="2"/>
</dbReference>
<dbReference type="Gene3D" id="3.20.20.70">
    <property type="entry name" value="Aldolase class I"/>
    <property type="match status" value="2"/>
</dbReference>
<sequence length="278" mass="29491">MDINSATYVQPGFVKLERQHAPGMFRLFKNIDHEIKSLGKLNIVHSFLLKPATQDTLHWVPRPHFDALRTPADASSPPPFDEDSDDTLADAQPPVVTPADESPSNASSPVTPSPAGLSSAGSSSSSDSSSPASTPDSPSSPSPPPAAPVLQRGDRVRVGRLNWLKIQSWSRNRVTCLTTLSVKASSASKEHDKRSPVVKMCGLTSARDAAIAAEAGANYIGMILKHGWLLAGGINPENVSEALRTLQPDGIDVSSGICGSYGITKDQSRISSFMSAIR</sequence>
<dbReference type="EC" id="5.3.1.24" evidence="3"/>
<dbReference type="InterPro" id="IPR013785">
    <property type="entry name" value="Aldolase_TIM"/>
</dbReference>
<dbReference type="InterPro" id="IPR001240">
    <property type="entry name" value="PRAI_dom"/>
</dbReference>
<organism evidence="10 11">
    <name type="scientific">Linum trigynum</name>
    <dbReference type="NCBI Taxonomy" id="586398"/>
    <lineage>
        <taxon>Eukaryota</taxon>
        <taxon>Viridiplantae</taxon>
        <taxon>Streptophyta</taxon>
        <taxon>Embryophyta</taxon>
        <taxon>Tracheophyta</taxon>
        <taxon>Spermatophyta</taxon>
        <taxon>Magnoliopsida</taxon>
        <taxon>eudicotyledons</taxon>
        <taxon>Gunneridae</taxon>
        <taxon>Pentapetalae</taxon>
        <taxon>rosids</taxon>
        <taxon>fabids</taxon>
        <taxon>Malpighiales</taxon>
        <taxon>Linaceae</taxon>
        <taxon>Linum</taxon>
    </lineage>
</organism>
<dbReference type="GO" id="GO:0000162">
    <property type="term" value="P:L-tryptophan biosynthetic process"/>
    <property type="evidence" value="ECO:0007669"/>
    <property type="project" value="UniProtKB-KW"/>
</dbReference>
<evidence type="ECO:0000256" key="3">
    <source>
        <dbReference type="ARBA" id="ARBA00012572"/>
    </source>
</evidence>
<evidence type="ECO:0000256" key="4">
    <source>
        <dbReference type="ARBA" id="ARBA00022605"/>
    </source>
</evidence>
<evidence type="ECO:0000256" key="2">
    <source>
        <dbReference type="ARBA" id="ARBA00007571"/>
    </source>
</evidence>
<evidence type="ECO:0000313" key="10">
    <source>
        <dbReference type="EMBL" id="CAL1387626.1"/>
    </source>
</evidence>
<dbReference type="PANTHER" id="PTHR42894:SF1">
    <property type="entry name" value="N-(5'-PHOSPHORIBOSYL)ANTHRANILATE ISOMERASE"/>
    <property type="match status" value="1"/>
</dbReference>
<accession>A0AAV2ENW0</accession>
<protein>
    <recommendedName>
        <fullName evidence="3">phosphoribosylanthranilate isomerase</fullName>
        <ecNumber evidence="3">5.3.1.24</ecNumber>
    </recommendedName>
</protein>
<evidence type="ECO:0000256" key="5">
    <source>
        <dbReference type="ARBA" id="ARBA00022822"/>
    </source>
</evidence>
<keyword evidence="5" id="KW-0822">Tryptophan biosynthesis</keyword>
<evidence type="ECO:0000256" key="8">
    <source>
        <dbReference type="SAM" id="MobiDB-lite"/>
    </source>
</evidence>
<dbReference type="AlphaFoldDB" id="A0AAV2ENW0"/>
<name>A0AAV2ENW0_9ROSI</name>
<evidence type="ECO:0000313" key="11">
    <source>
        <dbReference type="Proteomes" id="UP001497516"/>
    </source>
</evidence>
<dbReference type="Proteomes" id="UP001497516">
    <property type="component" value="Chromosome 5"/>
</dbReference>
<dbReference type="InterPro" id="IPR011060">
    <property type="entry name" value="RibuloseP-bd_barrel"/>
</dbReference>
<comment type="pathway">
    <text evidence="1">Amino-acid biosynthesis; L-tryptophan biosynthesis; L-tryptophan from chorismate: step 3/5.</text>
</comment>
<keyword evidence="7" id="KW-0413">Isomerase</keyword>
<evidence type="ECO:0000256" key="7">
    <source>
        <dbReference type="ARBA" id="ARBA00023235"/>
    </source>
</evidence>
<dbReference type="EMBL" id="OZ034818">
    <property type="protein sequence ID" value="CAL1387626.1"/>
    <property type="molecule type" value="Genomic_DNA"/>
</dbReference>
<keyword evidence="6" id="KW-0057">Aromatic amino acid biosynthesis</keyword>
<feature type="region of interest" description="Disordered" evidence="8">
    <location>
        <begin position="68"/>
        <end position="154"/>
    </location>
</feature>
<feature type="domain" description="N-(5'phosphoribosyl) anthranilate isomerase (PRAI)" evidence="9">
    <location>
        <begin position="228"/>
        <end position="275"/>
    </location>
</feature>
<dbReference type="InterPro" id="IPR044643">
    <property type="entry name" value="TrpF_fam"/>
</dbReference>
<evidence type="ECO:0000256" key="1">
    <source>
        <dbReference type="ARBA" id="ARBA00004664"/>
    </source>
</evidence>
<proteinExistence type="inferred from homology"/>
<evidence type="ECO:0000256" key="6">
    <source>
        <dbReference type="ARBA" id="ARBA00023141"/>
    </source>
</evidence>
<keyword evidence="4" id="KW-0028">Amino-acid biosynthesis</keyword>
<feature type="compositionally biased region" description="Low complexity" evidence="8">
    <location>
        <begin position="113"/>
        <end position="137"/>
    </location>
</feature>
<evidence type="ECO:0000259" key="9">
    <source>
        <dbReference type="Pfam" id="PF00697"/>
    </source>
</evidence>
<dbReference type="Pfam" id="PF00697">
    <property type="entry name" value="PRAI"/>
    <property type="match status" value="1"/>
</dbReference>
<reference evidence="10 11" key="1">
    <citation type="submission" date="2024-04" db="EMBL/GenBank/DDBJ databases">
        <authorList>
            <person name="Fracassetti M."/>
        </authorList>
    </citation>
    <scope>NUCLEOTIDE SEQUENCE [LARGE SCALE GENOMIC DNA]</scope>
</reference>
<keyword evidence="11" id="KW-1185">Reference proteome</keyword>
<feature type="compositionally biased region" description="Pro residues" evidence="8">
    <location>
        <begin position="138"/>
        <end position="147"/>
    </location>
</feature>
<dbReference type="GO" id="GO:0004640">
    <property type="term" value="F:phosphoribosylanthranilate isomerase activity"/>
    <property type="evidence" value="ECO:0007669"/>
    <property type="project" value="UniProtKB-EC"/>
</dbReference>
<dbReference type="PANTHER" id="PTHR42894">
    <property type="entry name" value="N-(5'-PHOSPHORIBOSYL)ANTHRANILATE ISOMERASE"/>
    <property type="match status" value="1"/>
</dbReference>
<comment type="similarity">
    <text evidence="2">Belongs to the TrpF family.</text>
</comment>